<keyword evidence="1" id="KW-0547">Nucleotide-binding</keyword>
<dbReference type="CDD" id="cd10787">
    <property type="entry name" value="LamB_YcsF_like"/>
    <property type="match status" value="1"/>
</dbReference>
<dbReference type="NCBIfam" id="NF003814">
    <property type="entry name" value="PRK05406.1-3"/>
    <property type="match status" value="1"/>
</dbReference>
<dbReference type="HAMAP" id="MF_00691">
    <property type="entry name" value="PxpA"/>
    <property type="match status" value="1"/>
</dbReference>
<dbReference type="InterPro" id="IPR005501">
    <property type="entry name" value="LamB/YcsF/PxpA-like"/>
</dbReference>
<dbReference type="GO" id="GO:0005975">
    <property type="term" value="P:carbohydrate metabolic process"/>
    <property type="evidence" value="ECO:0007669"/>
    <property type="project" value="InterPro"/>
</dbReference>
<name>A0A5B2TEP5_9PROT</name>
<dbReference type="Pfam" id="PF03746">
    <property type="entry name" value="LamB_YcsF"/>
    <property type="match status" value="1"/>
</dbReference>
<organism evidence="2 3">
    <name type="scientific">Teichococcus oryzae</name>
    <dbReference type="NCBI Taxonomy" id="1608942"/>
    <lineage>
        <taxon>Bacteria</taxon>
        <taxon>Pseudomonadati</taxon>
        <taxon>Pseudomonadota</taxon>
        <taxon>Alphaproteobacteria</taxon>
        <taxon>Acetobacterales</taxon>
        <taxon>Roseomonadaceae</taxon>
        <taxon>Roseomonas</taxon>
    </lineage>
</organism>
<dbReference type="SUPFAM" id="SSF88713">
    <property type="entry name" value="Glycoside hydrolase/deacetylase"/>
    <property type="match status" value="1"/>
</dbReference>
<protein>
    <recommendedName>
        <fullName evidence="1">5-oxoprolinase subunit A</fullName>
        <shortName evidence="1">5-OPase subunit A</shortName>
        <ecNumber evidence="1">3.5.2.9</ecNumber>
    </recommendedName>
    <alternativeName>
        <fullName evidence="1">5-oxoprolinase (ATP-hydrolyzing) subunit A</fullName>
    </alternativeName>
</protein>
<reference evidence="2 3" key="1">
    <citation type="journal article" date="2015" name="Int. J. Syst. Evol. Microbiol.">
        <title>Roseomonas oryzae sp. nov., isolated from paddy rhizosphere soil.</title>
        <authorList>
            <person name="Ramaprasad E.V."/>
            <person name="Sasikala Ch."/>
            <person name="Ramana Ch.V."/>
        </authorList>
    </citation>
    <scope>NUCLEOTIDE SEQUENCE [LARGE SCALE GENOMIC DNA]</scope>
    <source>
        <strain evidence="2 3">KCTC 42542</strain>
    </source>
</reference>
<dbReference type="RefSeq" id="WP_149812588.1">
    <property type="nucleotide sequence ID" value="NZ_VUKA01000005.1"/>
</dbReference>
<dbReference type="GO" id="GO:0017168">
    <property type="term" value="F:5-oxoprolinase (ATP-hydrolyzing) activity"/>
    <property type="evidence" value="ECO:0007669"/>
    <property type="project" value="UniProtKB-UniRule"/>
</dbReference>
<accession>A0A5B2TEP5</accession>
<comment type="similarity">
    <text evidence="1">Belongs to the LamB/PxpA family.</text>
</comment>
<sequence length="254" mass="26399">MGLQVDLNSDMGESFGAYRIGDDDAMLSIITSANVACGFHGGDPEVMAHAYRVAKANGVAAGAHPGFPDLWGFGRRRIPFSTGEIERFVAYQIGAAQAMAAYTGHRLTYVKAHGALGNLAAEDASVAAAIARAIKAVDPSLIMVAIALTRQVAAGEEAGLRTVHEIFADRGVGEDGNLIARGQPGAMIEDADQAADRILAMLRAKAVITSKGAHLPSPIDTICVHGDSAHAVGMARRVRERLEAAGVTLAPFSG</sequence>
<keyword evidence="1" id="KW-0378">Hydrolase</keyword>
<gene>
    <name evidence="1" type="primary">pxpA</name>
    <name evidence="2" type="ORF">F0Q34_12680</name>
</gene>
<dbReference type="Gene3D" id="3.20.20.370">
    <property type="entry name" value="Glycoside hydrolase/deacetylase"/>
    <property type="match status" value="1"/>
</dbReference>
<dbReference type="Proteomes" id="UP000322110">
    <property type="component" value="Unassembled WGS sequence"/>
</dbReference>
<keyword evidence="1" id="KW-0067">ATP-binding</keyword>
<comment type="subunit">
    <text evidence="1">Forms a complex composed of PxpA, PxpB and PxpC.</text>
</comment>
<comment type="catalytic activity">
    <reaction evidence="1">
        <text>5-oxo-L-proline + ATP + 2 H2O = L-glutamate + ADP + phosphate + H(+)</text>
        <dbReference type="Rhea" id="RHEA:10348"/>
        <dbReference type="ChEBI" id="CHEBI:15377"/>
        <dbReference type="ChEBI" id="CHEBI:15378"/>
        <dbReference type="ChEBI" id="CHEBI:29985"/>
        <dbReference type="ChEBI" id="CHEBI:30616"/>
        <dbReference type="ChEBI" id="CHEBI:43474"/>
        <dbReference type="ChEBI" id="CHEBI:58402"/>
        <dbReference type="ChEBI" id="CHEBI:456216"/>
        <dbReference type="EC" id="3.5.2.9"/>
    </reaction>
</comment>
<dbReference type="NCBIfam" id="NF003816">
    <property type="entry name" value="PRK05406.1-5"/>
    <property type="match status" value="1"/>
</dbReference>
<dbReference type="InterPro" id="IPR011330">
    <property type="entry name" value="Glyco_hydro/deAcase_b/a-brl"/>
</dbReference>
<evidence type="ECO:0000313" key="3">
    <source>
        <dbReference type="Proteomes" id="UP000322110"/>
    </source>
</evidence>
<dbReference type="AlphaFoldDB" id="A0A5B2TEP5"/>
<dbReference type="EC" id="3.5.2.9" evidence="1"/>
<comment type="function">
    <text evidence="1">Catalyzes the cleavage of 5-oxoproline to form L-glutamate coupled to the hydrolysis of ATP to ADP and inorganic phosphate.</text>
</comment>
<keyword evidence="3" id="KW-1185">Reference proteome</keyword>
<proteinExistence type="inferred from homology"/>
<evidence type="ECO:0000256" key="1">
    <source>
        <dbReference type="HAMAP-Rule" id="MF_00691"/>
    </source>
</evidence>
<dbReference type="EMBL" id="VUKA01000005">
    <property type="protein sequence ID" value="KAA2212972.1"/>
    <property type="molecule type" value="Genomic_DNA"/>
</dbReference>
<comment type="caution">
    <text evidence="2">The sequence shown here is derived from an EMBL/GenBank/DDBJ whole genome shotgun (WGS) entry which is preliminary data.</text>
</comment>
<dbReference type="PANTHER" id="PTHR30292:SF0">
    <property type="entry name" value="5-OXOPROLINASE SUBUNIT A"/>
    <property type="match status" value="1"/>
</dbReference>
<dbReference type="PANTHER" id="PTHR30292">
    <property type="entry name" value="UNCHARACTERIZED PROTEIN YBGL-RELATED"/>
    <property type="match status" value="1"/>
</dbReference>
<dbReference type="GO" id="GO:0005524">
    <property type="term" value="F:ATP binding"/>
    <property type="evidence" value="ECO:0007669"/>
    <property type="project" value="UniProtKB-UniRule"/>
</dbReference>
<dbReference type="OrthoDB" id="9773478at2"/>
<evidence type="ECO:0000313" key="2">
    <source>
        <dbReference type="EMBL" id="KAA2212972.1"/>
    </source>
</evidence>